<dbReference type="PROSITE" id="PS51257">
    <property type="entry name" value="PROKAR_LIPOPROTEIN"/>
    <property type="match status" value="1"/>
</dbReference>
<proteinExistence type="predicted"/>
<name>A0ABQ4L755_9BACL</name>
<dbReference type="Proteomes" id="UP000676601">
    <property type="component" value="Unassembled WGS sequence"/>
</dbReference>
<accession>A0ABQ4L755</accession>
<evidence type="ECO:0000313" key="1">
    <source>
        <dbReference type="EMBL" id="GIO52131.1"/>
    </source>
</evidence>
<keyword evidence="2" id="KW-1185">Reference proteome</keyword>
<reference evidence="1 2" key="1">
    <citation type="submission" date="2021-03" db="EMBL/GenBank/DDBJ databases">
        <title>Antimicrobial resistance genes in bacteria isolated from Japanese honey, and their potential for conferring macrolide and lincosamide resistance in the American foulbrood pathogen Paenibacillus larvae.</title>
        <authorList>
            <person name="Okamoto M."/>
            <person name="Kumagai M."/>
            <person name="Kanamori H."/>
            <person name="Takamatsu D."/>
        </authorList>
    </citation>
    <scope>NUCLEOTIDE SEQUENCE [LARGE SCALE GENOMIC DNA]</scope>
    <source>
        <strain evidence="1 2">J21TS7</strain>
    </source>
</reference>
<dbReference type="RefSeq" id="WP_212982678.1">
    <property type="nucleotide sequence ID" value="NZ_BORU01000001.1"/>
</dbReference>
<dbReference type="EMBL" id="BORU01000001">
    <property type="protein sequence ID" value="GIO52131.1"/>
    <property type="molecule type" value="Genomic_DNA"/>
</dbReference>
<sequence length="183" mass="20105">MKRGLFSLLIAMTFLAGCSQDSDLDKGNAAPSAEMANQEDGMPADMPDDFNFVVRFGYGDVTKNEINTFQGTVTKDLITKGTATAQLKFTPIEMLGIYGKMREINIIAPKKFATSRNCSKSPSNEDEWTVTVDGKTESFSWTDRNCELSDDAIALLELRNYIQSIVNAKEAYQALPAAEGGYD</sequence>
<protein>
    <recommendedName>
        <fullName evidence="3">Lipoprotein</fullName>
    </recommendedName>
</protein>
<organism evidence="1 2">
    <name type="scientific">Paenibacillus cineris</name>
    <dbReference type="NCBI Taxonomy" id="237530"/>
    <lineage>
        <taxon>Bacteria</taxon>
        <taxon>Bacillati</taxon>
        <taxon>Bacillota</taxon>
        <taxon>Bacilli</taxon>
        <taxon>Bacillales</taxon>
        <taxon>Paenibacillaceae</taxon>
        <taxon>Paenibacillus</taxon>
    </lineage>
</organism>
<comment type="caution">
    <text evidence="1">The sequence shown here is derived from an EMBL/GenBank/DDBJ whole genome shotgun (WGS) entry which is preliminary data.</text>
</comment>
<evidence type="ECO:0008006" key="3">
    <source>
        <dbReference type="Google" id="ProtNLM"/>
    </source>
</evidence>
<evidence type="ECO:0000313" key="2">
    <source>
        <dbReference type="Proteomes" id="UP000676601"/>
    </source>
</evidence>
<gene>
    <name evidence="1" type="ORF">J21TS7_04490</name>
</gene>